<dbReference type="RefSeq" id="WP_344689423.1">
    <property type="nucleotide sequence ID" value="NZ_BAAAVV010000006.1"/>
</dbReference>
<protein>
    <submittedName>
        <fullName evidence="1">Sulfotransferase</fullName>
    </submittedName>
</protein>
<dbReference type="PANTHER" id="PTHR10704:SF44">
    <property type="entry name" value="LD35051P-RELATED"/>
    <property type="match status" value="1"/>
</dbReference>
<dbReference type="Gene3D" id="3.40.50.300">
    <property type="entry name" value="P-loop containing nucleotide triphosphate hydrolases"/>
    <property type="match status" value="1"/>
</dbReference>
<gene>
    <name evidence="1" type="ORF">GCM10010531_26790</name>
</gene>
<reference evidence="2" key="1">
    <citation type="journal article" date="2019" name="Int. J. Syst. Evol. Microbiol.">
        <title>The Global Catalogue of Microorganisms (GCM) 10K type strain sequencing project: providing services to taxonomists for standard genome sequencing and annotation.</title>
        <authorList>
            <consortium name="The Broad Institute Genomics Platform"/>
            <consortium name="The Broad Institute Genome Sequencing Center for Infectious Disease"/>
            <person name="Wu L."/>
            <person name="Ma J."/>
        </authorList>
    </citation>
    <scope>NUCLEOTIDE SEQUENCE [LARGE SCALE GENOMIC DNA]</scope>
    <source>
        <strain evidence="2">JCM 15614</strain>
    </source>
</reference>
<dbReference type="InterPro" id="IPR027417">
    <property type="entry name" value="P-loop_NTPase"/>
</dbReference>
<dbReference type="PANTHER" id="PTHR10704">
    <property type="entry name" value="CARBOHYDRATE SULFOTRANSFERASE"/>
    <property type="match status" value="1"/>
</dbReference>
<name>A0ABP6P916_9ACTN</name>
<proteinExistence type="predicted"/>
<dbReference type="InterPro" id="IPR051135">
    <property type="entry name" value="Gal/GlcNAc/GalNAc_ST"/>
</dbReference>
<accession>A0ABP6P916</accession>
<keyword evidence="2" id="KW-1185">Reference proteome</keyword>
<evidence type="ECO:0000313" key="2">
    <source>
        <dbReference type="Proteomes" id="UP001499924"/>
    </source>
</evidence>
<organism evidence="1 2">
    <name type="scientific">Blastococcus jejuensis</name>
    <dbReference type="NCBI Taxonomy" id="351224"/>
    <lineage>
        <taxon>Bacteria</taxon>
        <taxon>Bacillati</taxon>
        <taxon>Actinomycetota</taxon>
        <taxon>Actinomycetes</taxon>
        <taxon>Geodermatophilales</taxon>
        <taxon>Geodermatophilaceae</taxon>
        <taxon>Blastococcus</taxon>
    </lineage>
</organism>
<dbReference type="SUPFAM" id="SSF52540">
    <property type="entry name" value="P-loop containing nucleoside triphosphate hydrolases"/>
    <property type="match status" value="1"/>
</dbReference>
<comment type="caution">
    <text evidence="1">The sequence shown here is derived from an EMBL/GenBank/DDBJ whole genome shotgun (WGS) entry which is preliminary data.</text>
</comment>
<dbReference type="EMBL" id="BAAAVV010000006">
    <property type="protein sequence ID" value="GAA3172003.1"/>
    <property type="molecule type" value="Genomic_DNA"/>
</dbReference>
<dbReference type="Proteomes" id="UP001499924">
    <property type="component" value="Unassembled WGS sequence"/>
</dbReference>
<evidence type="ECO:0000313" key="1">
    <source>
        <dbReference type="EMBL" id="GAA3172003.1"/>
    </source>
</evidence>
<dbReference type="Pfam" id="PF13469">
    <property type="entry name" value="Sulfotransfer_3"/>
    <property type="match status" value="1"/>
</dbReference>
<sequence>MSTDTPVTPTTAPPPRLRLTPWRLAVLTARGLVSDRRERREELAGRARDRRRSLRALDPRLRAPVFVLGAPRSGTTFLGSCIGTLPGVSYHFEPRVTKAAARQVFEGTWSEQRAGRLFRSAYGLLQVAAGEGGRRFVEKNPENCFIVPFLARTFPDARFVQIIRDGRDVAVSHAEKPWLSARSVGDTRRGRGGQAWGPWARWWVERDRAEEFTTASDLTRTAWSWRRFTEAAMAGLAELPADRVLTVRYEDVVQDPVRAAEEIGAFFGHATPPDELRAALLQAKPNSVGRWRTTLDADGLADVERESGALLRQLGYA</sequence>